<dbReference type="CDD" id="cd07987">
    <property type="entry name" value="LPLAT_MGAT-like"/>
    <property type="match status" value="1"/>
</dbReference>
<evidence type="ECO:0000313" key="4">
    <source>
        <dbReference type="Proteomes" id="UP000285961"/>
    </source>
</evidence>
<organism evidence="3 4">
    <name type="scientific">Candidatus Abyssobacteria bacterium SURF_17</name>
    <dbReference type="NCBI Taxonomy" id="2093361"/>
    <lineage>
        <taxon>Bacteria</taxon>
        <taxon>Pseudomonadati</taxon>
        <taxon>Candidatus Hydrogenedentota</taxon>
        <taxon>Candidatus Abyssobacteria</taxon>
    </lineage>
</organism>
<sequence length="444" mass="49846">MILAARVLRCCETWLRRFCSMPKRVLGSDPFARSGSRKKAAAQKRAAQAEEAAEGVSTGDNRMAGLTRAKLLEPSRPGSEGTVEQRDADMSKKKARTVVRKTRKQPAKGQKSKTGEKTSGTRGRRTPSETASTESATSEEGVSTQSDEGLSSNGDGEHSLFNRLFDIASPRRMRKLLGALRLRERSEEVDDFGKDPIYSERIEPLFTWLYEKYWRVEVEGIKNVPEKGRALLVANHSGMLPFDGIMISQAVHRESRSGRDVRFLVEDMFSALPFLSPFLARIGGARACQENAERLLHEGELVCVFPEGVKGTGKHFRQRYQLQRFGRGGFVRLCMRTKTPLVPVAVVGAEEIYPMVALSERLGKLVGLPYFPVTPTWPLLGLFGLVPLPSKWHIRFGRPIRFDKYGKEATDDEILVNKVKEGVRDSIQEMINQMLEKRESVWFG</sequence>
<dbReference type="AlphaFoldDB" id="A0A419F501"/>
<protein>
    <submittedName>
        <fullName evidence="3">Acyltransferase family protein</fullName>
    </submittedName>
</protein>
<dbReference type="Proteomes" id="UP000285961">
    <property type="component" value="Unassembled WGS sequence"/>
</dbReference>
<feature type="compositionally biased region" description="Basic and acidic residues" evidence="1">
    <location>
        <begin position="83"/>
        <end position="92"/>
    </location>
</feature>
<keyword evidence="3" id="KW-0808">Transferase</keyword>
<feature type="compositionally biased region" description="Polar residues" evidence="1">
    <location>
        <begin position="141"/>
        <end position="154"/>
    </location>
</feature>
<evidence type="ECO:0000313" key="3">
    <source>
        <dbReference type="EMBL" id="RJP73538.1"/>
    </source>
</evidence>
<feature type="compositionally biased region" description="Low complexity" evidence="1">
    <location>
        <begin position="128"/>
        <end position="140"/>
    </location>
</feature>
<proteinExistence type="predicted"/>
<dbReference type="SMART" id="SM00563">
    <property type="entry name" value="PlsC"/>
    <property type="match status" value="1"/>
</dbReference>
<dbReference type="PANTHER" id="PTHR22753:SF14">
    <property type="entry name" value="MONOACYLGLYCEROL_DIACYLGLYCEROL O-ACYLTRANSFERASE"/>
    <property type="match status" value="1"/>
</dbReference>
<dbReference type="PANTHER" id="PTHR22753">
    <property type="entry name" value="TRANSMEMBRANE PROTEIN 68"/>
    <property type="match status" value="1"/>
</dbReference>
<dbReference type="GO" id="GO:0016746">
    <property type="term" value="F:acyltransferase activity"/>
    <property type="evidence" value="ECO:0007669"/>
    <property type="project" value="UniProtKB-KW"/>
</dbReference>
<gene>
    <name evidence="3" type="ORF">C4532_04300</name>
</gene>
<keyword evidence="3" id="KW-0012">Acyltransferase</keyword>
<accession>A0A419F501</accession>
<dbReference type="EMBL" id="QZKI01000026">
    <property type="protein sequence ID" value="RJP73538.1"/>
    <property type="molecule type" value="Genomic_DNA"/>
</dbReference>
<dbReference type="SUPFAM" id="SSF69593">
    <property type="entry name" value="Glycerol-3-phosphate (1)-acyltransferase"/>
    <property type="match status" value="1"/>
</dbReference>
<name>A0A419F501_9BACT</name>
<evidence type="ECO:0000256" key="1">
    <source>
        <dbReference type="SAM" id="MobiDB-lite"/>
    </source>
</evidence>
<reference evidence="3 4" key="1">
    <citation type="journal article" date="2017" name="ISME J.">
        <title>Energy and carbon metabolisms in a deep terrestrial subsurface fluid microbial community.</title>
        <authorList>
            <person name="Momper L."/>
            <person name="Jungbluth S.P."/>
            <person name="Lee M.D."/>
            <person name="Amend J.P."/>
        </authorList>
    </citation>
    <scope>NUCLEOTIDE SEQUENCE [LARGE SCALE GENOMIC DNA]</scope>
    <source>
        <strain evidence="3">SURF_17</strain>
    </source>
</reference>
<dbReference type="Pfam" id="PF01553">
    <property type="entry name" value="Acyltransferase"/>
    <property type="match status" value="1"/>
</dbReference>
<evidence type="ECO:0000259" key="2">
    <source>
        <dbReference type="SMART" id="SM00563"/>
    </source>
</evidence>
<dbReference type="InterPro" id="IPR002123">
    <property type="entry name" value="Plipid/glycerol_acylTrfase"/>
</dbReference>
<dbReference type="GO" id="GO:0016020">
    <property type="term" value="C:membrane"/>
    <property type="evidence" value="ECO:0007669"/>
    <property type="project" value="TreeGrafter"/>
</dbReference>
<feature type="region of interest" description="Disordered" evidence="1">
    <location>
        <begin position="25"/>
        <end position="155"/>
    </location>
</feature>
<feature type="compositionally biased region" description="Basic residues" evidence="1">
    <location>
        <begin position="93"/>
        <end position="106"/>
    </location>
</feature>
<comment type="caution">
    <text evidence="3">The sequence shown here is derived from an EMBL/GenBank/DDBJ whole genome shotgun (WGS) entry which is preliminary data.</text>
</comment>
<feature type="domain" description="Phospholipid/glycerol acyltransferase" evidence="2">
    <location>
        <begin position="230"/>
        <end position="349"/>
    </location>
</feature>